<dbReference type="GO" id="GO:0008233">
    <property type="term" value="F:peptidase activity"/>
    <property type="evidence" value="ECO:0007669"/>
    <property type="project" value="UniProtKB-KW"/>
</dbReference>
<accession>A0A1U8JKC1</accession>
<evidence type="ECO:0000313" key="12">
    <source>
        <dbReference type="Proteomes" id="UP000818029"/>
    </source>
</evidence>
<dbReference type="PaxDb" id="3635-A0A1U8JKC1"/>
<evidence type="ECO:0000256" key="5">
    <source>
        <dbReference type="ARBA" id="ARBA00022722"/>
    </source>
</evidence>
<gene>
    <name evidence="13" type="primary">LOC107907940</name>
</gene>
<organism evidence="12 13">
    <name type="scientific">Gossypium hirsutum</name>
    <name type="common">Upland cotton</name>
    <name type="synonym">Gossypium mexicanum</name>
    <dbReference type="NCBI Taxonomy" id="3635"/>
    <lineage>
        <taxon>Eukaryota</taxon>
        <taxon>Viridiplantae</taxon>
        <taxon>Streptophyta</taxon>
        <taxon>Embryophyta</taxon>
        <taxon>Tracheophyta</taxon>
        <taxon>Spermatophyta</taxon>
        <taxon>Magnoliopsida</taxon>
        <taxon>eudicotyledons</taxon>
        <taxon>Gunneridae</taxon>
        <taxon>Pentapetalae</taxon>
        <taxon>rosids</taxon>
        <taxon>malvids</taxon>
        <taxon>Malvales</taxon>
        <taxon>Malvaceae</taxon>
        <taxon>Malvoideae</taxon>
        <taxon>Gossypium</taxon>
    </lineage>
</organism>
<keyword evidence="6" id="KW-0255">Endonuclease</keyword>
<keyword evidence="2" id="KW-0645">Protease</keyword>
<dbReference type="Pfam" id="PF00078">
    <property type="entry name" value="RVT_1"/>
    <property type="match status" value="1"/>
</dbReference>
<dbReference type="Gene3D" id="3.30.70.270">
    <property type="match status" value="1"/>
</dbReference>
<proteinExistence type="predicted"/>
<dbReference type="Pfam" id="PF08284">
    <property type="entry name" value="RVP_2"/>
    <property type="match status" value="1"/>
</dbReference>
<keyword evidence="4" id="KW-0548">Nucleotidyltransferase</keyword>
<dbReference type="FunFam" id="3.10.10.10:FF:000007">
    <property type="entry name" value="Retrovirus-related Pol polyprotein from transposon 17.6-like Protein"/>
    <property type="match status" value="1"/>
</dbReference>
<feature type="signal peptide" evidence="9">
    <location>
        <begin position="1"/>
        <end position="20"/>
    </location>
</feature>
<dbReference type="GO" id="GO:0003964">
    <property type="term" value="F:RNA-directed DNA polymerase activity"/>
    <property type="evidence" value="ECO:0007669"/>
    <property type="project" value="UniProtKB-KW"/>
</dbReference>
<name>A0A1U8JKC1_GOSHI</name>
<keyword evidence="5" id="KW-0540">Nuclease</keyword>
<evidence type="ECO:0000259" key="11">
    <source>
        <dbReference type="Pfam" id="PF17917"/>
    </source>
</evidence>
<dbReference type="AlphaFoldDB" id="A0A1U8JKC1"/>
<evidence type="ECO:0000256" key="6">
    <source>
        <dbReference type="ARBA" id="ARBA00022759"/>
    </source>
</evidence>
<feature type="domain" description="Reverse transcriptase" evidence="10">
    <location>
        <begin position="286"/>
        <end position="393"/>
    </location>
</feature>
<dbReference type="Gene3D" id="2.40.70.10">
    <property type="entry name" value="Acid Proteases"/>
    <property type="match status" value="1"/>
</dbReference>
<dbReference type="InterPro" id="IPR000477">
    <property type="entry name" value="RT_dom"/>
</dbReference>
<protein>
    <recommendedName>
        <fullName evidence="1">RNA-directed DNA polymerase</fullName>
        <ecNumber evidence="1">2.7.7.49</ecNumber>
    </recommendedName>
</protein>
<reference evidence="12" key="1">
    <citation type="journal article" date="2020" name="Nat. Genet.">
        <title>Genomic diversifications of five Gossypium allopolyploid species and their impact on cotton improvement.</title>
        <authorList>
            <person name="Chen Z.J."/>
            <person name="Sreedasyam A."/>
            <person name="Ando A."/>
            <person name="Song Q."/>
            <person name="De Santiago L.M."/>
            <person name="Hulse-Kemp A.M."/>
            <person name="Ding M."/>
            <person name="Ye W."/>
            <person name="Kirkbride R.C."/>
            <person name="Jenkins J."/>
            <person name="Plott C."/>
            <person name="Lovell J."/>
            <person name="Lin Y.M."/>
            <person name="Vaughn R."/>
            <person name="Liu B."/>
            <person name="Simpson S."/>
            <person name="Scheffler B.E."/>
            <person name="Wen L."/>
            <person name="Saski C.A."/>
            <person name="Grover C.E."/>
            <person name="Hu G."/>
            <person name="Conover J.L."/>
            <person name="Carlson J.W."/>
            <person name="Shu S."/>
            <person name="Boston L.B."/>
            <person name="Williams M."/>
            <person name="Peterson D.G."/>
            <person name="McGee K."/>
            <person name="Jones D.C."/>
            <person name="Wendel J.F."/>
            <person name="Stelly D.M."/>
            <person name="Grimwood J."/>
            <person name="Schmutz J."/>
        </authorList>
    </citation>
    <scope>NUCLEOTIDE SEQUENCE [LARGE SCALE GENOMIC DNA]</scope>
    <source>
        <strain evidence="12">cv. TM-1</strain>
    </source>
</reference>
<evidence type="ECO:0000256" key="4">
    <source>
        <dbReference type="ARBA" id="ARBA00022695"/>
    </source>
</evidence>
<dbReference type="CDD" id="cd01647">
    <property type="entry name" value="RT_LTR"/>
    <property type="match status" value="1"/>
</dbReference>
<dbReference type="KEGG" id="ghi:107907940"/>
<dbReference type="Gene3D" id="3.10.10.10">
    <property type="entry name" value="HIV Type 1 Reverse Transcriptase, subunit A, domain 1"/>
    <property type="match status" value="1"/>
</dbReference>
<reference evidence="13" key="2">
    <citation type="submission" date="2025-08" db="UniProtKB">
        <authorList>
            <consortium name="RefSeq"/>
        </authorList>
    </citation>
    <scope>IDENTIFICATION</scope>
</reference>
<evidence type="ECO:0000259" key="10">
    <source>
        <dbReference type="Pfam" id="PF00078"/>
    </source>
</evidence>
<dbReference type="InterPro" id="IPR043128">
    <property type="entry name" value="Rev_trsase/Diguanyl_cyclase"/>
</dbReference>
<dbReference type="InterPro" id="IPR041373">
    <property type="entry name" value="RT_RNaseH"/>
</dbReference>
<evidence type="ECO:0000256" key="7">
    <source>
        <dbReference type="ARBA" id="ARBA00022801"/>
    </source>
</evidence>
<keyword evidence="12" id="KW-1185">Reference proteome</keyword>
<dbReference type="STRING" id="3635.A0A1U8JKC1"/>
<keyword evidence="8" id="KW-0695">RNA-directed DNA polymerase</keyword>
<dbReference type="InterPro" id="IPR021109">
    <property type="entry name" value="Peptidase_aspartic_dom_sf"/>
</dbReference>
<dbReference type="RefSeq" id="XP_016690726.1">
    <property type="nucleotide sequence ID" value="XM_016835237.1"/>
</dbReference>
<dbReference type="GO" id="GO:0004519">
    <property type="term" value="F:endonuclease activity"/>
    <property type="evidence" value="ECO:0007669"/>
    <property type="project" value="UniProtKB-KW"/>
</dbReference>
<feature type="chain" id="PRO_5010572727" description="RNA-directed DNA polymerase" evidence="9">
    <location>
        <begin position="21"/>
        <end position="458"/>
    </location>
</feature>
<dbReference type="InterPro" id="IPR043502">
    <property type="entry name" value="DNA/RNA_pol_sf"/>
</dbReference>
<dbReference type="PANTHER" id="PTHR24559">
    <property type="entry name" value="TRANSPOSON TY3-I GAG-POL POLYPROTEIN"/>
    <property type="match status" value="1"/>
</dbReference>
<dbReference type="Pfam" id="PF17917">
    <property type="entry name" value="RT_RNaseH"/>
    <property type="match status" value="1"/>
</dbReference>
<dbReference type="GO" id="GO:0006508">
    <property type="term" value="P:proteolysis"/>
    <property type="evidence" value="ECO:0007669"/>
    <property type="project" value="UniProtKB-KW"/>
</dbReference>
<keyword evidence="7" id="KW-0378">Hydrolase</keyword>
<evidence type="ECO:0000256" key="8">
    <source>
        <dbReference type="ARBA" id="ARBA00022918"/>
    </source>
</evidence>
<evidence type="ECO:0000256" key="3">
    <source>
        <dbReference type="ARBA" id="ARBA00022679"/>
    </source>
</evidence>
<keyword evidence="9" id="KW-0732">Signal</keyword>
<dbReference type="SUPFAM" id="SSF56672">
    <property type="entry name" value="DNA/RNA polymerases"/>
    <property type="match status" value="1"/>
</dbReference>
<dbReference type="InterPro" id="IPR053134">
    <property type="entry name" value="RNA-dir_DNA_polymerase"/>
</dbReference>
<evidence type="ECO:0000256" key="2">
    <source>
        <dbReference type="ARBA" id="ARBA00022670"/>
    </source>
</evidence>
<evidence type="ECO:0000313" key="13">
    <source>
        <dbReference type="RefSeq" id="XP_016690726.1"/>
    </source>
</evidence>
<dbReference type="PANTHER" id="PTHR24559:SF447">
    <property type="entry name" value="RNA-DIRECTED DNA POLYMERASE HOMOLOG"/>
    <property type="match status" value="1"/>
</dbReference>
<dbReference type="Proteomes" id="UP000818029">
    <property type="component" value="Chromosome D02"/>
</dbReference>
<evidence type="ECO:0000256" key="1">
    <source>
        <dbReference type="ARBA" id="ARBA00012493"/>
    </source>
</evidence>
<sequence>MRTTRVGLLGLVGLFTNSQARLRDDKGTQKLGPWALYKPGKSNKYVEARYVEARRREFMGLTQGDRFVAEYESEFLRYEIPQEPELVVKVEPVARVEQVSICGFYNRHHPGECWRRIGACYRPCSVSGNLGIFAENTSSELSIVSPLGQSLQVSKVFRRFLLEIQGFVFLTNLMDLPFQEFNLILGMDWLAKHRVGLDCEPKRVTFRVGDGEKVVMVGECREYLSNMIYSLVAKKLVCKRCDAYLAYVYGMRIVGSTVEGIHTIKDFPNVVPEELSGLPPNREVEFQIEVKEADVHKTAFRTHYGHYEFLVMPLGLNNTPVAFMDLMSPVFQPYVDQFFVMFIDDILVYFKTEDEHDKHLRVVLQILLEKELYAKLSKCELWLGEVIFLGHVISVEGYYRRFAEGFSLITASLTKFLCCVLMQQGKVVAYASRQLKQHEDNYPTHDLELVAVVFELKI</sequence>
<keyword evidence="3" id="KW-0808">Transferase</keyword>
<evidence type="ECO:0000256" key="9">
    <source>
        <dbReference type="SAM" id="SignalP"/>
    </source>
</evidence>
<feature type="domain" description="Reverse transcriptase RNase H-like" evidence="11">
    <location>
        <begin position="404"/>
        <end position="457"/>
    </location>
</feature>
<dbReference type="EC" id="2.7.7.49" evidence="1"/>
<dbReference type="GeneID" id="107907940"/>